<evidence type="ECO:0000313" key="2">
    <source>
        <dbReference type="EMBL" id="GFN99198.1"/>
    </source>
</evidence>
<protein>
    <recommendedName>
        <fullName evidence="4">Glycosyltransferase family 92 protein</fullName>
    </recommendedName>
</protein>
<organism evidence="2 3">
    <name type="scientific">Plakobranchus ocellatus</name>
    <dbReference type="NCBI Taxonomy" id="259542"/>
    <lineage>
        <taxon>Eukaryota</taxon>
        <taxon>Metazoa</taxon>
        <taxon>Spiralia</taxon>
        <taxon>Lophotrochozoa</taxon>
        <taxon>Mollusca</taxon>
        <taxon>Gastropoda</taxon>
        <taxon>Heterobranchia</taxon>
        <taxon>Euthyneura</taxon>
        <taxon>Panpulmonata</taxon>
        <taxon>Sacoglossa</taxon>
        <taxon>Placobranchoidea</taxon>
        <taxon>Plakobranchidae</taxon>
        <taxon>Plakobranchus</taxon>
    </lineage>
</organism>
<sequence length="273" mass="32092">MYHISTKWIVDMQSAEFSCSVSHDQLSALGLVNFTHMAVAQASYGPARGFRRPRYEEQAWMDKIWASNDCKHQMFGLDFVVVMDMDESMVPKIGLDTYHDILSIGRYTLCTARPNYDGVDRNSRWAFILERTYFVLNNLVLPRKPYTREKSRVDKEHRIIYRHLNAFTNKKQMLNNRFIPLADDRVELRTMIDDACTRPWHLKKKNIHHTADDTEMKKRAPKRDLEKNGESDLKNACPLRRQPEKQQTCLNEEPLPSPLALDRSERTESDEYH</sequence>
<reference evidence="2 3" key="1">
    <citation type="journal article" date="2021" name="Elife">
        <title>Chloroplast acquisition without the gene transfer in kleptoplastic sea slugs, Plakobranchus ocellatus.</title>
        <authorList>
            <person name="Maeda T."/>
            <person name="Takahashi S."/>
            <person name="Yoshida T."/>
            <person name="Shimamura S."/>
            <person name="Takaki Y."/>
            <person name="Nagai Y."/>
            <person name="Toyoda A."/>
            <person name="Suzuki Y."/>
            <person name="Arimoto A."/>
            <person name="Ishii H."/>
            <person name="Satoh N."/>
            <person name="Nishiyama T."/>
            <person name="Hasebe M."/>
            <person name="Maruyama T."/>
            <person name="Minagawa J."/>
            <person name="Obokata J."/>
            <person name="Shigenobu S."/>
        </authorList>
    </citation>
    <scope>NUCLEOTIDE SEQUENCE [LARGE SCALE GENOMIC DNA]</scope>
</reference>
<feature type="compositionally biased region" description="Basic and acidic residues" evidence="1">
    <location>
        <begin position="211"/>
        <end position="233"/>
    </location>
</feature>
<name>A0AAV3ZXS6_9GAST</name>
<dbReference type="AlphaFoldDB" id="A0AAV3ZXS6"/>
<dbReference type="Proteomes" id="UP000735302">
    <property type="component" value="Unassembled WGS sequence"/>
</dbReference>
<gene>
    <name evidence="2" type="ORF">PoB_002570400</name>
</gene>
<dbReference type="EMBL" id="BLXT01002950">
    <property type="protein sequence ID" value="GFN99198.1"/>
    <property type="molecule type" value="Genomic_DNA"/>
</dbReference>
<keyword evidence="3" id="KW-1185">Reference proteome</keyword>
<feature type="region of interest" description="Disordered" evidence="1">
    <location>
        <begin position="211"/>
        <end position="273"/>
    </location>
</feature>
<accession>A0AAV3ZXS6</accession>
<evidence type="ECO:0000313" key="3">
    <source>
        <dbReference type="Proteomes" id="UP000735302"/>
    </source>
</evidence>
<evidence type="ECO:0000256" key="1">
    <source>
        <dbReference type="SAM" id="MobiDB-lite"/>
    </source>
</evidence>
<comment type="caution">
    <text evidence="2">The sequence shown here is derived from an EMBL/GenBank/DDBJ whole genome shotgun (WGS) entry which is preliminary data.</text>
</comment>
<proteinExistence type="predicted"/>
<feature type="compositionally biased region" description="Basic and acidic residues" evidence="1">
    <location>
        <begin position="262"/>
        <end position="273"/>
    </location>
</feature>
<evidence type="ECO:0008006" key="4">
    <source>
        <dbReference type="Google" id="ProtNLM"/>
    </source>
</evidence>